<evidence type="ECO:0000313" key="1">
    <source>
        <dbReference type="EMBL" id="WVX83013.1"/>
    </source>
</evidence>
<protein>
    <submittedName>
        <fullName evidence="1">DUF1885 family protein</fullName>
    </submittedName>
</protein>
<dbReference type="SUPFAM" id="SSF111171">
    <property type="entry name" value="Rbstp2229 protein"/>
    <property type="match status" value="1"/>
</dbReference>
<name>A0ABZ2CMN4_9BACI</name>
<sequence>MNKAYIKLVPASVKQTMTIDELKEMLEYYKEITTKTGEQLDWPYGQAAFPYEMQDETNDNKRQLYLAAKQDRYHSIKLSIDEEQTLAADANEAPQTIIQLALTNQSTYGDKGKANELGKFLANKLQGELHLFNGRIMYYYKRK</sequence>
<reference evidence="1 2" key="1">
    <citation type="submission" date="2023-10" db="EMBL/GenBank/DDBJ databases">
        <title>Niallia locisalis sp.nov. isolated from a salt pond sample.</title>
        <authorList>
            <person name="Li X.-J."/>
            <person name="Dong L."/>
        </authorList>
    </citation>
    <scope>NUCLEOTIDE SEQUENCE [LARGE SCALE GENOMIC DNA]</scope>
    <source>
        <strain evidence="1 2">DSM 29761</strain>
    </source>
</reference>
<evidence type="ECO:0000313" key="2">
    <source>
        <dbReference type="Proteomes" id="UP001357223"/>
    </source>
</evidence>
<dbReference type="Pfam" id="PF08968">
    <property type="entry name" value="DUF1885"/>
    <property type="match status" value="1"/>
</dbReference>
<dbReference type="InterPro" id="IPR036294">
    <property type="entry name" value="Rbstp2229-like_sf"/>
</dbReference>
<dbReference type="InterPro" id="IPR015062">
    <property type="entry name" value="DUF1885"/>
</dbReference>
<keyword evidence="2" id="KW-1185">Reference proteome</keyword>
<dbReference type="Gene3D" id="3.30.310.120">
    <property type="entry name" value="Rbstp2229 like protein"/>
    <property type="match status" value="1"/>
</dbReference>
<dbReference type="EMBL" id="CP137640">
    <property type="protein sequence ID" value="WVX83013.1"/>
    <property type="molecule type" value="Genomic_DNA"/>
</dbReference>
<dbReference type="Proteomes" id="UP001357223">
    <property type="component" value="Chromosome"/>
</dbReference>
<gene>
    <name evidence="1" type="ORF">R4Z09_08560</name>
</gene>
<dbReference type="RefSeq" id="WP_338451905.1">
    <property type="nucleotide sequence ID" value="NZ_CP137640.1"/>
</dbReference>
<dbReference type="Gene3D" id="1.20.5.850">
    <property type="entry name" value="Rbstp2229 protein"/>
    <property type="match status" value="1"/>
</dbReference>
<organism evidence="1 2">
    <name type="scientific">Niallia oryzisoli</name>
    <dbReference type="NCBI Taxonomy" id="1737571"/>
    <lineage>
        <taxon>Bacteria</taxon>
        <taxon>Bacillati</taxon>
        <taxon>Bacillota</taxon>
        <taxon>Bacilli</taxon>
        <taxon>Bacillales</taxon>
        <taxon>Bacillaceae</taxon>
        <taxon>Niallia</taxon>
    </lineage>
</organism>
<proteinExistence type="predicted"/>
<accession>A0ABZ2CMN4</accession>